<dbReference type="Pfam" id="PF07992">
    <property type="entry name" value="Pyr_redox_2"/>
    <property type="match status" value="1"/>
</dbReference>
<evidence type="ECO:0000259" key="2">
    <source>
        <dbReference type="Pfam" id="PF07992"/>
    </source>
</evidence>
<organism evidence="3 4">
    <name type="scientific">Agrobacterium tomkonis CFBP 6623</name>
    <dbReference type="NCBI Taxonomy" id="1183432"/>
    <lineage>
        <taxon>Bacteria</taxon>
        <taxon>Pseudomonadati</taxon>
        <taxon>Pseudomonadota</taxon>
        <taxon>Alphaproteobacteria</taxon>
        <taxon>Hyphomicrobiales</taxon>
        <taxon>Rhizobiaceae</taxon>
        <taxon>Rhizobium/Agrobacterium group</taxon>
        <taxon>Agrobacterium</taxon>
        <taxon>Agrobacterium tumefaciens complex</taxon>
    </lineage>
</organism>
<dbReference type="PANTHER" id="PTHR42949">
    <property type="entry name" value="ANAEROBIC GLYCEROL-3-PHOSPHATE DEHYDROGENASE SUBUNIT B"/>
    <property type="match status" value="1"/>
</dbReference>
<feature type="domain" description="FAD/NAD(P)-binding" evidence="2">
    <location>
        <begin position="18"/>
        <end position="301"/>
    </location>
</feature>
<dbReference type="Gene3D" id="3.50.50.60">
    <property type="entry name" value="FAD/NAD(P)-binding domain"/>
    <property type="match status" value="2"/>
</dbReference>
<dbReference type="EMBL" id="FBWK01000012">
    <property type="protein sequence ID" value="CUX16996.1"/>
    <property type="molecule type" value="Genomic_DNA"/>
</dbReference>
<evidence type="ECO:0000313" key="4">
    <source>
        <dbReference type="Proteomes" id="UP000191988"/>
    </source>
</evidence>
<dbReference type="InterPro" id="IPR051691">
    <property type="entry name" value="Metab_Enz_Cyan_OpOx_G3PDH"/>
</dbReference>
<dbReference type="InterPro" id="IPR036188">
    <property type="entry name" value="FAD/NAD-bd_sf"/>
</dbReference>
<accession>A0A1S7P708</accession>
<dbReference type="PANTHER" id="PTHR42949:SF3">
    <property type="entry name" value="ANAEROBIC GLYCEROL-3-PHOSPHATE DEHYDROGENASE SUBUNIT B"/>
    <property type="match status" value="1"/>
</dbReference>
<evidence type="ECO:0000256" key="1">
    <source>
        <dbReference type="ARBA" id="ARBA00023002"/>
    </source>
</evidence>
<proteinExistence type="predicted"/>
<dbReference type="InterPro" id="IPR023753">
    <property type="entry name" value="FAD/NAD-binding_dom"/>
</dbReference>
<evidence type="ECO:0000313" key="3">
    <source>
        <dbReference type="EMBL" id="CUX16996.1"/>
    </source>
</evidence>
<name>A0A1S7P708_9HYPH</name>
<dbReference type="STRING" id="1183432.AGR3A_Cc20218"/>
<sequence length="420" mass="45641">MSTAQLFQQEREDASYADVIVVGGGPAGVAAALELKARGIARVMILEREQTLGGAPRHCSHSPFGMREFGRVYFGPAYAQRLEREAQDAGVDIRIGHSVVELGQDGALLVTSARGVESLKARRIVLATGAREKPRSALLLPGDRPVGVITTGALQSYVAFHGIMPFRRPLIIGSELVSFSALLTCLTHRARPVAMIEPEPEPLARSPFQWFPRLVGVPFHCGAVLMDIRGRGRVEEADIRLADGRLLTVKCDGVLLTGRFTPEAALLNASAVDVAAGSAGPMIDQDGRMANPIFFASGNLLRAVETGGWSFREGRRVGAAVADDLAREPCNDRVVPVTFADPLKLVVPTMVRPRGLDRPAFRDFQLRFTKRVQGRLSLYLDGTEVWSKIGLWLPERRVLVPIPRAAFEASQIAFHVGETN</sequence>
<gene>
    <name evidence="3" type="ORF">AGR3A_Cc20218</name>
</gene>
<keyword evidence="4" id="KW-1185">Reference proteome</keyword>
<dbReference type="AlphaFoldDB" id="A0A1S7P708"/>
<dbReference type="PRINTS" id="PR00368">
    <property type="entry name" value="FADPNR"/>
</dbReference>
<dbReference type="PRINTS" id="PR00469">
    <property type="entry name" value="PNDRDTASEII"/>
</dbReference>
<dbReference type="Proteomes" id="UP000191988">
    <property type="component" value="Unassembled WGS sequence"/>
</dbReference>
<reference evidence="4" key="1">
    <citation type="submission" date="2016-01" db="EMBL/GenBank/DDBJ databases">
        <authorList>
            <person name="Regsiter A."/>
            <person name="william w."/>
        </authorList>
    </citation>
    <scope>NUCLEOTIDE SEQUENCE [LARGE SCALE GENOMIC DNA]</scope>
    <source>
        <strain evidence="4">CFBP 6623</strain>
    </source>
</reference>
<dbReference type="GO" id="GO:0016491">
    <property type="term" value="F:oxidoreductase activity"/>
    <property type="evidence" value="ECO:0007669"/>
    <property type="project" value="UniProtKB-KW"/>
</dbReference>
<keyword evidence="1" id="KW-0560">Oxidoreductase</keyword>
<protein>
    <submittedName>
        <fullName evidence="3">Putative oxidoreductase</fullName>
    </submittedName>
</protein>
<dbReference type="RefSeq" id="WP_046801590.1">
    <property type="nucleotide sequence ID" value="NZ_LT009723.1"/>
</dbReference>
<dbReference type="SUPFAM" id="SSF51905">
    <property type="entry name" value="FAD/NAD(P)-binding domain"/>
    <property type="match status" value="1"/>
</dbReference>